<evidence type="ECO:0000313" key="2">
    <source>
        <dbReference type="Proteomes" id="UP000295497"/>
    </source>
</evidence>
<dbReference type="AlphaFoldDB" id="A0A4P2QPD2"/>
<evidence type="ECO:0000313" key="1">
    <source>
        <dbReference type="EMBL" id="AUX32024.1"/>
    </source>
</evidence>
<dbReference type="RefSeq" id="WP_129575708.1">
    <property type="nucleotide sequence ID" value="NZ_CP012672.1"/>
</dbReference>
<gene>
    <name evidence="1" type="ORF">SOCE836_041600</name>
</gene>
<reference evidence="1 2" key="1">
    <citation type="submission" date="2015-09" db="EMBL/GenBank/DDBJ databases">
        <title>Sorangium comparison.</title>
        <authorList>
            <person name="Zaburannyi N."/>
            <person name="Bunk B."/>
            <person name="Overmann J."/>
            <person name="Mueller R."/>
        </authorList>
    </citation>
    <scope>NUCLEOTIDE SEQUENCE [LARGE SCALE GENOMIC DNA]</scope>
    <source>
        <strain evidence="1 2">So ce836</strain>
    </source>
</reference>
<protein>
    <submittedName>
        <fullName evidence="1">Uncharacterized protein</fullName>
    </submittedName>
</protein>
<dbReference type="EMBL" id="CP012672">
    <property type="protein sequence ID" value="AUX32024.1"/>
    <property type="molecule type" value="Genomic_DNA"/>
</dbReference>
<accession>A0A4P2QPD2</accession>
<sequence length="205" mass="23822">MNEVNLNLAGALAEVRRAYRLLHAYHRRLCDLLQVTDQFLAERGFEFERWEPVNVARLPRSAKPFFRPEYWAWDLTPAYQVECSWHGSREGIHCKVYIHAIADTGYVDSGDREPDPTRFRAAEETASELRVGLHRTRARKPDWSGAWKLLSPITNLRDGTHHQVKVGEDDYTYRYFNLNLAELGDEGAINDRLLLPLDNWRRGDG</sequence>
<name>A0A4P2QPD2_SORCE</name>
<organism evidence="1 2">
    <name type="scientific">Sorangium cellulosum</name>
    <name type="common">Polyangium cellulosum</name>
    <dbReference type="NCBI Taxonomy" id="56"/>
    <lineage>
        <taxon>Bacteria</taxon>
        <taxon>Pseudomonadati</taxon>
        <taxon>Myxococcota</taxon>
        <taxon>Polyangia</taxon>
        <taxon>Polyangiales</taxon>
        <taxon>Polyangiaceae</taxon>
        <taxon>Sorangium</taxon>
    </lineage>
</organism>
<dbReference type="Proteomes" id="UP000295497">
    <property type="component" value="Chromosome"/>
</dbReference>
<proteinExistence type="predicted"/>